<evidence type="ECO:0000313" key="1">
    <source>
        <dbReference type="EMBL" id="PTX61435.1"/>
    </source>
</evidence>
<protein>
    <submittedName>
        <fullName evidence="1">WG repeat protein</fullName>
    </submittedName>
</protein>
<keyword evidence="2" id="KW-1185">Reference proteome</keyword>
<dbReference type="EMBL" id="QBKT01000004">
    <property type="protein sequence ID" value="PTX61435.1"/>
    <property type="molecule type" value="Genomic_DNA"/>
</dbReference>
<sequence length="650" mass="75216">MKYFFIILFTLSIGLFSKAISQEKLQQSLYRIIDNNVWGYMDGDGKVVIQPQFTQAGYFINGLALVAKNGRFGFINTKGEMVIPATYDTGSRFFNGIARMYRDGKPYFINTKGEVLFNHDFQQINLFSEKGFSVVTGKDGKKGLINRQGNIILEPIYNSIIFFDKEEIAIVEKGRRSYGVIDTNGNIVVPLDKFDRINYFINGFAFVEFSTDDEDDANDFDGFIDTSGNVVLKIKNQPWKFEYDEEYFSENIGVVDFFKKNPDSISDWQERKNNSYKGIIDTKGTIIKKDTSWAEMSSYSKERAFVKNRTTKNFRLIDTKGNYVGTNTFDEFAPNFYDEKPENFFNTNEVYVALDDAWGMIDRNGEYTVPLTNLTEEYDSFQQVGKYLVYRIEDENSYRYGFCNLKTNVIVPAKFSGINLDTVYDDLIHVQQNDVMMYLNQQGEVVWQEKESNSDVLKPFNILAMNRGYFYASSPSVDELNGLGGWGGSDNSFQKIEKKQQFPENAFGISIDTEAIVPYYKEYKGHKVYVYNATKDSIFFDAQDSRLYMNVQAKDENGLWKDIEYTPNSWCGNSYHSLFLAKKSFWEFTIPKYEGAIPTKLRIKLLYKTNHNDREDKIVYSEEFDGSVNPAQFWYKGEYTPSGIMDPYYD</sequence>
<dbReference type="Pfam" id="PF14903">
    <property type="entry name" value="WG_beta_rep"/>
    <property type="match status" value="5"/>
</dbReference>
<organism evidence="1 2">
    <name type="scientific">Kordia periserrulae</name>
    <dbReference type="NCBI Taxonomy" id="701523"/>
    <lineage>
        <taxon>Bacteria</taxon>
        <taxon>Pseudomonadati</taxon>
        <taxon>Bacteroidota</taxon>
        <taxon>Flavobacteriia</taxon>
        <taxon>Flavobacteriales</taxon>
        <taxon>Flavobacteriaceae</taxon>
        <taxon>Kordia</taxon>
    </lineage>
</organism>
<comment type="caution">
    <text evidence="1">The sequence shown here is derived from an EMBL/GenBank/DDBJ whole genome shotgun (WGS) entry which is preliminary data.</text>
</comment>
<accession>A0A2T6BZC9</accession>
<dbReference type="AlphaFoldDB" id="A0A2T6BZC9"/>
<dbReference type="PANTHER" id="PTHR37841">
    <property type="entry name" value="GLR2918 PROTEIN"/>
    <property type="match status" value="1"/>
</dbReference>
<dbReference type="OrthoDB" id="679755at2"/>
<reference evidence="1 2" key="1">
    <citation type="submission" date="2018-04" db="EMBL/GenBank/DDBJ databases">
        <title>Genomic Encyclopedia of Archaeal and Bacterial Type Strains, Phase II (KMG-II): from individual species to whole genera.</title>
        <authorList>
            <person name="Goeker M."/>
        </authorList>
    </citation>
    <scope>NUCLEOTIDE SEQUENCE [LARGE SCALE GENOMIC DNA]</scope>
    <source>
        <strain evidence="1 2">DSM 25731</strain>
    </source>
</reference>
<evidence type="ECO:0000313" key="2">
    <source>
        <dbReference type="Proteomes" id="UP000244090"/>
    </source>
</evidence>
<name>A0A2T6BZC9_9FLAO</name>
<dbReference type="Proteomes" id="UP000244090">
    <property type="component" value="Unassembled WGS sequence"/>
</dbReference>
<gene>
    <name evidence="1" type="ORF">C8N46_10478</name>
</gene>
<dbReference type="PANTHER" id="PTHR37841:SF1">
    <property type="entry name" value="DUF3298 DOMAIN-CONTAINING PROTEIN"/>
    <property type="match status" value="1"/>
</dbReference>
<dbReference type="RefSeq" id="WP_108114676.1">
    <property type="nucleotide sequence ID" value="NZ_QBKT01000004.1"/>
</dbReference>
<dbReference type="InterPro" id="IPR032774">
    <property type="entry name" value="WG_beta_rep"/>
</dbReference>
<dbReference type="SUPFAM" id="SSF69360">
    <property type="entry name" value="Cell wall binding repeat"/>
    <property type="match status" value="1"/>
</dbReference>
<proteinExistence type="predicted"/>